<keyword evidence="4" id="KW-0963">Cytoplasm</keyword>
<keyword evidence="7" id="KW-0576">Peroxisome</keyword>
<dbReference type="InterPro" id="IPR024111">
    <property type="entry name" value="PEX5/PEX5L"/>
</dbReference>
<evidence type="ECO:0000256" key="2">
    <source>
        <dbReference type="ARBA" id="ARBA00004496"/>
    </source>
</evidence>
<proteinExistence type="inferred from homology"/>
<accession>A0A1R1YS38</accession>
<dbReference type="InterPro" id="IPR019734">
    <property type="entry name" value="TPR_rpt"/>
</dbReference>
<comment type="subcellular location">
    <subcellularLocation>
        <location evidence="2">Cytoplasm</location>
    </subcellularLocation>
    <subcellularLocation>
        <location evidence="1">Peroxisome</location>
    </subcellularLocation>
</comment>
<evidence type="ECO:0000256" key="9">
    <source>
        <dbReference type="SAM" id="MobiDB-lite"/>
    </source>
</evidence>
<protein>
    <submittedName>
        <fullName evidence="10">Peroxisomal targeting signal receptor</fullName>
    </submittedName>
</protein>
<dbReference type="GO" id="GO:0005829">
    <property type="term" value="C:cytosol"/>
    <property type="evidence" value="ECO:0007669"/>
    <property type="project" value="TreeGrafter"/>
</dbReference>
<evidence type="ECO:0000256" key="8">
    <source>
        <dbReference type="PROSITE-ProRule" id="PRU00339"/>
    </source>
</evidence>
<dbReference type="SUPFAM" id="SSF48452">
    <property type="entry name" value="TPR-like"/>
    <property type="match status" value="1"/>
</dbReference>
<feature type="region of interest" description="Disordered" evidence="9">
    <location>
        <begin position="1"/>
        <end position="45"/>
    </location>
</feature>
<dbReference type="OrthoDB" id="10006023at2759"/>
<evidence type="ECO:0000256" key="4">
    <source>
        <dbReference type="ARBA" id="ARBA00022490"/>
    </source>
</evidence>
<evidence type="ECO:0000256" key="7">
    <source>
        <dbReference type="ARBA" id="ARBA00023140"/>
    </source>
</evidence>
<evidence type="ECO:0000256" key="3">
    <source>
        <dbReference type="ARBA" id="ARBA00005348"/>
    </source>
</evidence>
<dbReference type="InterPro" id="IPR011990">
    <property type="entry name" value="TPR-like_helical_dom_sf"/>
</dbReference>
<evidence type="ECO:0000256" key="6">
    <source>
        <dbReference type="ARBA" id="ARBA00022803"/>
    </source>
</evidence>
<gene>
    <name evidence="10" type="ORF">AYI69_g763</name>
</gene>
<keyword evidence="11" id="KW-1185">Reference proteome</keyword>
<organism evidence="10 11">
    <name type="scientific">Smittium culicis</name>
    <dbReference type="NCBI Taxonomy" id="133412"/>
    <lineage>
        <taxon>Eukaryota</taxon>
        <taxon>Fungi</taxon>
        <taxon>Fungi incertae sedis</taxon>
        <taxon>Zoopagomycota</taxon>
        <taxon>Kickxellomycotina</taxon>
        <taxon>Harpellomycetes</taxon>
        <taxon>Harpellales</taxon>
        <taxon>Legeriomycetaceae</taxon>
        <taxon>Smittium</taxon>
    </lineage>
</organism>
<comment type="caution">
    <text evidence="10">The sequence shown here is derived from an EMBL/GenBank/DDBJ whole genome shotgun (WGS) entry which is preliminary data.</text>
</comment>
<name>A0A1R1YS38_9FUNG</name>
<keyword evidence="5" id="KW-0677">Repeat</keyword>
<keyword evidence="6 8" id="KW-0802">TPR repeat</keyword>
<evidence type="ECO:0000256" key="1">
    <source>
        <dbReference type="ARBA" id="ARBA00004275"/>
    </source>
</evidence>
<feature type="repeat" description="TPR" evidence="8">
    <location>
        <begin position="470"/>
        <end position="503"/>
    </location>
</feature>
<dbReference type="PROSITE" id="PS50005">
    <property type="entry name" value="TPR"/>
    <property type="match status" value="3"/>
</dbReference>
<dbReference type="EMBL" id="LSSM01000204">
    <property type="protein sequence ID" value="OMJ29719.1"/>
    <property type="molecule type" value="Genomic_DNA"/>
</dbReference>
<dbReference type="GO" id="GO:0005052">
    <property type="term" value="F:peroxisome matrix targeting signal-1 binding"/>
    <property type="evidence" value="ECO:0007669"/>
    <property type="project" value="TreeGrafter"/>
</dbReference>
<comment type="similarity">
    <text evidence="3">Belongs to the peroxisomal targeting signal receptor family.</text>
</comment>
<dbReference type="Proteomes" id="UP000187429">
    <property type="component" value="Unassembled WGS sequence"/>
</dbReference>
<evidence type="ECO:0000313" key="11">
    <source>
        <dbReference type="Proteomes" id="UP000187429"/>
    </source>
</evidence>
<keyword evidence="10" id="KW-0675">Receptor</keyword>
<sequence length="740" mass="83348">MSNFMSGGADCSKGNPLDSINKHFNKDSSLQQGRFGPAGSSHVPPQQAFRQAFNDPAVATPINDKQLSKEFLDASIHKGPDPFAFSNFSRELQSIQGPAPNANPWANEFQARPNFNPIMQSELHHMNAAFNNASLTNQPVQAPMNALNQPTNQNFNQQRFYNDRPAFMYNQQPMQYYNQQPMQFYNQVGNSIQNNDISTTINKDSSTQELNQDNLKDNEINMEDQNDLADIAKRILDSTRYSTNPKMNDSDFFKLLHDLSNNTSSIQNLRAPEASATNMAENKVASENSWASEFATHTSNSTQPQEVLNNGNIVSESEAVAIEKNWYEEFEKSLDGPLKESFVAGSMEDFDAELAKVEDQIKFDTSDLTDPSLTEDWIKEYKKSIESLMNETDNNWESQSKSWYENSAGYRANNPAFDSYKFFTDNPFSSMDRSQVESVINQVKADPSSKSLADTILALESALQNDPSNAQLWTLLGIKQQENEREDAAIAALRKAISIDPNLIEAHMAIAVSYTNENFYLDAYHSFYEWISRHGEYSKLTNSSHKDEDLKKIDDAQTRKNFVQGLFLDAARQRPGNDWDPDVQIALGVLFNISEEYNKAVDCFKASLSKRPDDYMTWNKLGATLANNQNPQKATDAYFNALEIHPSYIRARYNLAIASINMKQYNEAAEYLLGALSLQKKDMISDPTGANSGSTFVPAISMSTIIWDTLKTIMYALNEPSLAELTDGRDLDAFRSKFSF</sequence>
<dbReference type="PANTHER" id="PTHR10130">
    <property type="entry name" value="PEROXISOMAL TARGETING SIGNAL 1 RECEPTOR PEX5"/>
    <property type="match status" value="1"/>
</dbReference>
<dbReference type="GO" id="GO:0005778">
    <property type="term" value="C:peroxisomal membrane"/>
    <property type="evidence" value="ECO:0007669"/>
    <property type="project" value="TreeGrafter"/>
</dbReference>
<reference evidence="11" key="1">
    <citation type="submission" date="2017-01" db="EMBL/GenBank/DDBJ databases">
        <authorList>
            <person name="Wang Y."/>
            <person name="White M."/>
            <person name="Kvist S."/>
            <person name="Moncalvo J.-M."/>
        </authorList>
    </citation>
    <scope>NUCLEOTIDE SEQUENCE [LARGE SCALE GENOMIC DNA]</scope>
    <source>
        <strain evidence="11">ID-206-W2</strain>
    </source>
</reference>
<evidence type="ECO:0000313" key="10">
    <source>
        <dbReference type="EMBL" id="OMJ29719.1"/>
    </source>
</evidence>
<feature type="repeat" description="TPR" evidence="8">
    <location>
        <begin position="581"/>
        <end position="614"/>
    </location>
</feature>
<dbReference type="PANTHER" id="PTHR10130:SF0">
    <property type="entry name" value="GH08708P"/>
    <property type="match status" value="1"/>
</dbReference>
<dbReference type="Gene3D" id="1.25.40.10">
    <property type="entry name" value="Tetratricopeptide repeat domain"/>
    <property type="match status" value="1"/>
</dbReference>
<dbReference type="SMART" id="SM00028">
    <property type="entry name" value="TPR"/>
    <property type="match status" value="4"/>
</dbReference>
<evidence type="ECO:0000256" key="5">
    <source>
        <dbReference type="ARBA" id="ARBA00022737"/>
    </source>
</evidence>
<dbReference type="GO" id="GO:0016560">
    <property type="term" value="P:protein import into peroxisome matrix, docking"/>
    <property type="evidence" value="ECO:0007669"/>
    <property type="project" value="TreeGrafter"/>
</dbReference>
<dbReference type="Pfam" id="PF13181">
    <property type="entry name" value="TPR_8"/>
    <property type="match status" value="2"/>
</dbReference>
<feature type="repeat" description="TPR" evidence="8">
    <location>
        <begin position="615"/>
        <end position="648"/>
    </location>
</feature>
<dbReference type="AlphaFoldDB" id="A0A1R1YS38"/>